<sequence>MARRAGARSRPHRGAARGRRGLAHSPFETGEYGRARRHRVVFRALARSIQISTRAGLGLTGVLAVGTVLAVASPGVAGSRVLDRLATSTGKHFAVPVPGVRGIPNLAEIESGLARGGQPADDGIEYLRSRGFRTVIGFRTNATERLKLQRAGLTYVEIPLRADLFGSRAPTQDQIRLFLSTVGDSARRPVFFHCRRGVDRTGAMAAIYRIEACGWTREEAIEEMKAFGFNGYYKSLLRFVQRYARRGAP</sequence>
<dbReference type="InterPro" id="IPR016130">
    <property type="entry name" value="Tyr_Pase_AS"/>
</dbReference>
<dbReference type="Gene3D" id="3.90.190.10">
    <property type="entry name" value="Protein tyrosine phosphatase superfamily"/>
    <property type="match status" value="1"/>
</dbReference>
<dbReference type="Pfam" id="PF22741">
    <property type="entry name" value="PTP-NADK"/>
    <property type="match status" value="1"/>
</dbReference>
<protein>
    <recommendedName>
        <fullName evidence="3">Tyrosine specific protein phosphatases domain-containing protein</fullName>
    </recommendedName>
</protein>
<dbReference type="InterPro" id="IPR000387">
    <property type="entry name" value="Tyr_Pase_dom"/>
</dbReference>
<evidence type="ECO:0000256" key="2">
    <source>
        <dbReference type="SAM" id="MobiDB-lite"/>
    </source>
</evidence>
<feature type="domain" description="Tyrosine specific protein phosphatases" evidence="3">
    <location>
        <begin position="176"/>
        <end position="225"/>
    </location>
</feature>
<organism evidence="4 5">
    <name type="scientific">Eiseniibacteriota bacterium</name>
    <dbReference type="NCBI Taxonomy" id="2212470"/>
    <lineage>
        <taxon>Bacteria</taxon>
        <taxon>Candidatus Eiseniibacteriota</taxon>
    </lineage>
</organism>
<dbReference type="InterPro" id="IPR055214">
    <property type="entry name" value="PTP-NADK"/>
</dbReference>
<evidence type="ECO:0000259" key="3">
    <source>
        <dbReference type="PROSITE" id="PS50056"/>
    </source>
</evidence>
<name>A0A538T6Z3_UNCEI</name>
<proteinExistence type="inferred from homology"/>
<gene>
    <name evidence="4" type="ORF">E6K76_04860</name>
</gene>
<dbReference type="AlphaFoldDB" id="A0A538T6Z3"/>
<reference evidence="4 5" key="1">
    <citation type="journal article" date="2019" name="Nat. Microbiol.">
        <title>Mediterranean grassland soil C-N compound turnover is dependent on rainfall and depth, and is mediated by genomically divergent microorganisms.</title>
        <authorList>
            <person name="Diamond S."/>
            <person name="Andeer P.F."/>
            <person name="Li Z."/>
            <person name="Crits-Christoph A."/>
            <person name="Burstein D."/>
            <person name="Anantharaman K."/>
            <person name="Lane K.R."/>
            <person name="Thomas B.C."/>
            <person name="Pan C."/>
            <person name="Northen T.R."/>
            <person name="Banfield J.F."/>
        </authorList>
    </citation>
    <scope>NUCLEOTIDE SEQUENCE [LARGE SCALE GENOMIC DNA]</scope>
    <source>
        <strain evidence="4">WS_6</strain>
    </source>
</reference>
<dbReference type="GO" id="GO:0016791">
    <property type="term" value="F:phosphatase activity"/>
    <property type="evidence" value="ECO:0007669"/>
    <property type="project" value="TreeGrafter"/>
</dbReference>
<accession>A0A538T6Z3</accession>
<dbReference type="Proteomes" id="UP000316852">
    <property type="component" value="Unassembled WGS sequence"/>
</dbReference>
<comment type="similarity">
    <text evidence="1">Belongs to the protein-tyrosine phosphatase family.</text>
</comment>
<evidence type="ECO:0000256" key="1">
    <source>
        <dbReference type="ARBA" id="ARBA00009580"/>
    </source>
</evidence>
<feature type="compositionally biased region" description="Basic residues" evidence="2">
    <location>
        <begin position="1"/>
        <end position="22"/>
    </location>
</feature>
<dbReference type="PANTHER" id="PTHR31126:SF72">
    <property type="entry name" value="DUAL SPECIFICITY PROTEIN PHOSPHATASE TPBA"/>
    <property type="match status" value="1"/>
</dbReference>
<evidence type="ECO:0000313" key="4">
    <source>
        <dbReference type="EMBL" id="TMQ59401.1"/>
    </source>
</evidence>
<dbReference type="InterPro" id="IPR029021">
    <property type="entry name" value="Prot-tyrosine_phosphatase-like"/>
</dbReference>
<dbReference type="PROSITE" id="PS00383">
    <property type="entry name" value="TYR_PHOSPHATASE_1"/>
    <property type="match status" value="1"/>
</dbReference>
<dbReference type="EMBL" id="VBOW01000022">
    <property type="protein sequence ID" value="TMQ59401.1"/>
    <property type="molecule type" value="Genomic_DNA"/>
</dbReference>
<dbReference type="PANTHER" id="PTHR31126">
    <property type="entry name" value="TYROSINE-PROTEIN PHOSPHATASE"/>
    <property type="match status" value="1"/>
</dbReference>
<evidence type="ECO:0000313" key="5">
    <source>
        <dbReference type="Proteomes" id="UP000316852"/>
    </source>
</evidence>
<dbReference type="PROSITE" id="PS50056">
    <property type="entry name" value="TYR_PHOSPHATASE_2"/>
    <property type="match status" value="1"/>
</dbReference>
<comment type="caution">
    <text evidence="4">The sequence shown here is derived from an EMBL/GenBank/DDBJ whole genome shotgun (WGS) entry which is preliminary data.</text>
</comment>
<dbReference type="SUPFAM" id="SSF52799">
    <property type="entry name" value="(Phosphotyrosine protein) phosphatases II"/>
    <property type="match status" value="1"/>
</dbReference>
<feature type="region of interest" description="Disordered" evidence="2">
    <location>
        <begin position="1"/>
        <end position="29"/>
    </location>
</feature>